<evidence type="ECO:0000313" key="3">
    <source>
        <dbReference type="Proteomes" id="UP000567179"/>
    </source>
</evidence>
<comment type="caution">
    <text evidence="2">The sequence shown here is derived from an EMBL/GenBank/DDBJ whole genome shotgun (WGS) entry which is preliminary data.</text>
</comment>
<keyword evidence="1" id="KW-0472">Membrane</keyword>
<feature type="transmembrane region" description="Helical" evidence="1">
    <location>
        <begin position="106"/>
        <end position="124"/>
    </location>
</feature>
<sequence>MAPLTRAIYSHAPPRAYNRRAIVEPLNRQRTSRTKEALWALLSSVLSGTLRIYNTIIIKMPLTAATMVANVEHATLERLDEIMDVERGMVLGEFILQRQAGRQLRFLRSLATYTLLIYVVYLLLRPIVPVLWTGHRPPQHAGSTITDKHIQQLIVDYVGGTAERIHSQVDGFAAAIRCLVGAMSALLSGAMRIVCRPLLLVLHAARVLLRVLFRKVFASIINLWPLLED</sequence>
<reference evidence="2 3" key="1">
    <citation type="journal article" date="2020" name="ISME J.">
        <title>Uncovering the hidden diversity of litter-decomposition mechanisms in mushroom-forming fungi.</title>
        <authorList>
            <person name="Floudas D."/>
            <person name="Bentzer J."/>
            <person name="Ahren D."/>
            <person name="Johansson T."/>
            <person name="Persson P."/>
            <person name="Tunlid A."/>
        </authorList>
    </citation>
    <scope>NUCLEOTIDE SEQUENCE [LARGE SCALE GENOMIC DNA]</scope>
    <source>
        <strain evidence="2 3">CBS 101986</strain>
    </source>
</reference>
<keyword evidence="3" id="KW-1185">Reference proteome</keyword>
<organism evidence="2 3">
    <name type="scientific">Psilocybe cf. subviscida</name>
    <dbReference type="NCBI Taxonomy" id="2480587"/>
    <lineage>
        <taxon>Eukaryota</taxon>
        <taxon>Fungi</taxon>
        <taxon>Dikarya</taxon>
        <taxon>Basidiomycota</taxon>
        <taxon>Agaricomycotina</taxon>
        <taxon>Agaricomycetes</taxon>
        <taxon>Agaricomycetidae</taxon>
        <taxon>Agaricales</taxon>
        <taxon>Agaricineae</taxon>
        <taxon>Strophariaceae</taxon>
        <taxon>Psilocybe</taxon>
    </lineage>
</organism>
<proteinExistence type="predicted"/>
<keyword evidence="1" id="KW-1133">Transmembrane helix</keyword>
<evidence type="ECO:0000256" key="1">
    <source>
        <dbReference type="SAM" id="Phobius"/>
    </source>
</evidence>
<evidence type="ECO:0000313" key="2">
    <source>
        <dbReference type="EMBL" id="KAF5309158.1"/>
    </source>
</evidence>
<gene>
    <name evidence="2" type="ORF">D9619_012728</name>
</gene>
<name>A0A8H5AR80_9AGAR</name>
<accession>A0A8H5AR80</accession>
<keyword evidence="1" id="KW-0812">Transmembrane</keyword>
<dbReference type="AlphaFoldDB" id="A0A8H5AR80"/>
<dbReference type="Proteomes" id="UP000567179">
    <property type="component" value="Unassembled WGS sequence"/>
</dbReference>
<dbReference type="EMBL" id="JAACJJ010000060">
    <property type="protein sequence ID" value="KAF5309158.1"/>
    <property type="molecule type" value="Genomic_DNA"/>
</dbReference>
<protein>
    <submittedName>
        <fullName evidence="2">Uncharacterized protein</fullName>
    </submittedName>
</protein>